<dbReference type="OrthoDB" id="1229645at2"/>
<protein>
    <submittedName>
        <fullName evidence="1">Uncharacterized protein</fullName>
    </submittedName>
</protein>
<dbReference type="STRING" id="373668.SAMN05421786_102550"/>
<gene>
    <name evidence="1" type="ORF">SAMN05421786_102550</name>
</gene>
<organism evidence="1 2">
    <name type="scientific">Chryseobacterium ureilyticum</name>
    <dbReference type="NCBI Taxonomy" id="373668"/>
    <lineage>
        <taxon>Bacteria</taxon>
        <taxon>Pseudomonadati</taxon>
        <taxon>Bacteroidota</taxon>
        <taxon>Flavobacteriia</taxon>
        <taxon>Flavobacteriales</taxon>
        <taxon>Weeksellaceae</taxon>
        <taxon>Chryseobacterium group</taxon>
        <taxon>Chryseobacterium</taxon>
    </lineage>
</organism>
<sequence>MITLNKLYDKIHDWLLPMPEQECDMFPPVDHLYSTSFQKVVMNYLKWYGVNKKGNTTSSKVYPTFVETLETKNILRKCGFTTGEYIEKLVIYEFLEMKERMPDLNPVMFAHFFEDSYHNSKLVKFTSLEVQKLNQNTKEYYDKTRRFLIEIQGYLKVSDLRIRIECIHTENKNWFNHSRVQEFITPFCKLALNCNELGRFSITYFINPHFKEFIGESLANTLEKQFNELANSEIKDLVKMTPLNRRYDKWFKQIQSIPNYKVTITEQNLL</sequence>
<name>A0A1N7MFU4_9FLAO</name>
<dbReference type="EMBL" id="FTOL01000002">
    <property type="protein sequence ID" value="SIS84912.1"/>
    <property type="molecule type" value="Genomic_DNA"/>
</dbReference>
<dbReference type="AlphaFoldDB" id="A0A1N7MFU4"/>
<reference evidence="2" key="1">
    <citation type="submission" date="2017-01" db="EMBL/GenBank/DDBJ databases">
        <authorList>
            <person name="Varghese N."/>
            <person name="Submissions S."/>
        </authorList>
    </citation>
    <scope>NUCLEOTIDE SEQUENCE [LARGE SCALE GENOMIC DNA]</scope>
    <source>
        <strain evidence="2">DSM 18017</strain>
    </source>
</reference>
<dbReference type="Proteomes" id="UP000186744">
    <property type="component" value="Unassembled WGS sequence"/>
</dbReference>
<dbReference type="RefSeq" id="WP_076551612.1">
    <property type="nucleotide sequence ID" value="NZ_FTOL01000002.1"/>
</dbReference>
<accession>A0A1N7MFU4</accession>
<evidence type="ECO:0000313" key="1">
    <source>
        <dbReference type="EMBL" id="SIS84912.1"/>
    </source>
</evidence>
<proteinExistence type="predicted"/>
<evidence type="ECO:0000313" key="2">
    <source>
        <dbReference type="Proteomes" id="UP000186744"/>
    </source>
</evidence>
<keyword evidence="2" id="KW-1185">Reference proteome</keyword>